<evidence type="ECO:0000256" key="8">
    <source>
        <dbReference type="ARBA" id="ARBA00048731"/>
    </source>
</evidence>
<dbReference type="PANTHER" id="PTHR42938">
    <property type="entry name" value="FORMATE DEHYDROGENASE 1"/>
    <property type="match status" value="1"/>
</dbReference>
<evidence type="ECO:0000256" key="4">
    <source>
        <dbReference type="ARBA" id="ARBA00021582"/>
    </source>
</evidence>
<dbReference type="EC" id="1.1.1.95" evidence="3 9"/>
<evidence type="ECO:0000256" key="7">
    <source>
        <dbReference type="ARBA" id="ARBA00023299"/>
    </source>
</evidence>
<feature type="domain" description="ACT" evidence="10">
    <location>
        <begin position="481"/>
        <end position="553"/>
    </location>
</feature>
<evidence type="ECO:0000313" key="11">
    <source>
        <dbReference type="EMBL" id="QNO51744.1"/>
    </source>
</evidence>
<dbReference type="FunFam" id="3.30.70.260:FF:000008">
    <property type="entry name" value="D-3-phosphoglycerate dehydrogenase, chloroplastic"/>
    <property type="match status" value="1"/>
</dbReference>
<keyword evidence="6 9" id="KW-0520">NAD</keyword>
<dbReference type="Pfam" id="PF02826">
    <property type="entry name" value="2-Hacid_dh_C"/>
    <property type="match status" value="1"/>
</dbReference>
<comment type="pathway">
    <text evidence="1 9">Amino-acid biosynthesis; L-serine biosynthesis; L-serine from 3-phospho-D-glycerate: step 1/3.</text>
</comment>
<organism evidence="11">
    <name type="scientific">Candidatus Methanophagaceae archaeon ANME-1 ERB6</name>
    <dbReference type="NCBI Taxonomy" id="2759912"/>
    <lineage>
        <taxon>Archaea</taxon>
        <taxon>Methanobacteriati</taxon>
        <taxon>Methanobacteriota</taxon>
        <taxon>Stenosarchaea group</taxon>
        <taxon>Methanomicrobia</taxon>
        <taxon>Candidatus Methanophagales</taxon>
        <taxon>Candidatus Methanophagaceae</taxon>
    </lineage>
</organism>
<dbReference type="AlphaFoldDB" id="A0A7G9YUR0"/>
<dbReference type="InterPro" id="IPR006236">
    <property type="entry name" value="PGDH"/>
</dbReference>
<dbReference type="InterPro" id="IPR029753">
    <property type="entry name" value="D-isomer_DH_CS"/>
</dbReference>
<reference evidence="11" key="1">
    <citation type="submission" date="2020-06" db="EMBL/GenBank/DDBJ databases">
        <title>Unique genomic features of the anaerobic methanotrophic archaea.</title>
        <authorList>
            <person name="Chadwick G.L."/>
            <person name="Skennerton C.T."/>
            <person name="Laso-Perez R."/>
            <person name="Leu A.O."/>
            <person name="Speth D.R."/>
            <person name="Yu H."/>
            <person name="Morgan-Lang C."/>
            <person name="Hatzenpichler R."/>
            <person name="Goudeau D."/>
            <person name="Malmstrom R."/>
            <person name="Brazelton W.J."/>
            <person name="Woyke T."/>
            <person name="Hallam S.J."/>
            <person name="Tyson G.W."/>
            <person name="Wegener G."/>
            <person name="Boetius A."/>
            <person name="Orphan V."/>
        </authorList>
    </citation>
    <scope>NUCLEOTIDE SEQUENCE</scope>
</reference>
<dbReference type="EMBL" id="MT631477">
    <property type="protein sequence ID" value="QNO51744.1"/>
    <property type="molecule type" value="Genomic_DNA"/>
</dbReference>
<dbReference type="InterPro" id="IPR045865">
    <property type="entry name" value="ACT-like_dom_sf"/>
</dbReference>
<dbReference type="Gene3D" id="3.30.70.260">
    <property type="match status" value="1"/>
</dbReference>
<accession>A0A7G9YUR0</accession>
<dbReference type="GO" id="GO:0006564">
    <property type="term" value="P:L-serine biosynthetic process"/>
    <property type="evidence" value="ECO:0007669"/>
    <property type="project" value="UniProtKB-UniRule"/>
</dbReference>
<dbReference type="Pfam" id="PF00389">
    <property type="entry name" value="2-Hacid_dh"/>
    <property type="match status" value="1"/>
</dbReference>
<dbReference type="InterPro" id="IPR006139">
    <property type="entry name" value="D-isomer_2_OHA_DH_cat_dom"/>
</dbReference>
<dbReference type="InterPro" id="IPR002912">
    <property type="entry name" value="ACT_dom"/>
</dbReference>
<keyword evidence="5 9" id="KW-0560">Oxidoreductase</keyword>
<evidence type="ECO:0000256" key="1">
    <source>
        <dbReference type="ARBA" id="ARBA00005216"/>
    </source>
</evidence>
<sequence>MNPKLNESEKEKPKKVLVTDHISEEGIKKLREFAEVDIELELSKEELVKHIEDYDALVVRSGTKVTKEIVEAGSEGKLKVIGRAGVGVDNIDVETATEKGIMVVNAPAANTISAAEHTIAMLLGLSRKIPAANVSLKSGVWERKKHMGVEVNGKVLGIIGLGRVGSEVVKKAKGLGMRVVAYDPFISQDSAGELGITLSGFNELLSLADFISLHTPLTKETHHMVGAKEFKLMKDGVRVINCARGGLIDERALKDAIKSGKVAGAALDVFEEEPPSSGERELLELEEVVVTPHLGASTEEAQKAAAIIIAEEVINALMNKPVRNAINMIYVEEELMGAIKPYLVLADKLGRLSAQLIPKSSRTEQFEVSYEGEIGAGGVGAGTGIAGNTRLITVAMLKSFLSWFIDGVNYVNAETIAKKFGIKVTESKTEAIENFSSLISITTTTQSEKKRTVAGTLFGKDDLRIVRLDGFRVDASPSGYMLICSFSDKPGVIGPVCMILGDRGINIAGMQVGREKAGGEAVMVLNVDSSVGEDTMEKIKEVENISDVKLVRL</sequence>
<protein>
    <recommendedName>
        <fullName evidence="4 9">D-3-phosphoglycerate dehydrogenase</fullName>
        <ecNumber evidence="3 9">1.1.1.95</ecNumber>
    </recommendedName>
</protein>
<name>A0A7G9YUR0_9EURY</name>
<dbReference type="SUPFAM" id="SSF143548">
    <property type="entry name" value="Serine metabolism enzymes domain"/>
    <property type="match status" value="1"/>
</dbReference>
<dbReference type="SUPFAM" id="SSF55021">
    <property type="entry name" value="ACT-like"/>
    <property type="match status" value="1"/>
</dbReference>
<evidence type="ECO:0000256" key="6">
    <source>
        <dbReference type="ARBA" id="ARBA00023027"/>
    </source>
</evidence>
<dbReference type="InterPro" id="IPR029009">
    <property type="entry name" value="ASB_dom_sf"/>
</dbReference>
<dbReference type="NCBIfam" id="TIGR01327">
    <property type="entry name" value="PGDH"/>
    <property type="match status" value="1"/>
</dbReference>
<dbReference type="InterPro" id="IPR006140">
    <property type="entry name" value="D-isomer_DH_NAD-bd"/>
</dbReference>
<dbReference type="CDD" id="cd04902">
    <property type="entry name" value="ACT_3PGDH-xct"/>
    <property type="match status" value="1"/>
</dbReference>
<comment type="catalytic activity">
    <reaction evidence="8 9">
        <text>(2R)-3-phosphoglycerate + NAD(+) = 3-phosphooxypyruvate + NADH + H(+)</text>
        <dbReference type="Rhea" id="RHEA:12641"/>
        <dbReference type="ChEBI" id="CHEBI:15378"/>
        <dbReference type="ChEBI" id="CHEBI:18110"/>
        <dbReference type="ChEBI" id="CHEBI:57540"/>
        <dbReference type="ChEBI" id="CHEBI:57945"/>
        <dbReference type="ChEBI" id="CHEBI:58272"/>
        <dbReference type="EC" id="1.1.1.95"/>
    </reaction>
</comment>
<dbReference type="SUPFAM" id="SSF51735">
    <property type="entry name" value="NAD(P)-binding Rossmann-fold domains"/>
    <property type="match status" value="1"/>
</dbReference>
<dbReference type="Gene3D" id="3.40.50.720">
    <property type="entry name" value="NAD(P)-binding Rossmann-like Domain"/>
    <property type="match status" value="2"/>
</dbReference>
<dbReference type="InterPro" id="IPR029752">
    <property type="entry name" value="D-isomer_DH_CS1"/>
</dbReference>
<evidence type="ECO:0000259" key="10">
    <source>
        <dbReference type="PROSITE" id="PS51671"/>
    </source>
</evidence>
<keyword evidence="7 9" id="KW-0718">Serine biosynthesis</keyword>
<gene>
    <name evidence="11" type="primary">pdxB</name>
    <name evidence="11" type="ORF">LBHPMFOL_00013</name>
</gene>
<dbReference type="PROSITE" id="PS00065">
    <property type="entry name" value="D_2_HYDROXYACID_DH_1"/>
    <property type="match status" value="1"/>
</dbReference>
<keyword evidence="9" id="KW-0028">Amino-acid biosynthesis</keyword>
<proteinExistence type="inferred from homology"/>
<dbReference type="PANTHER" id="PTHR42938:SF47">
    <property type="entry name" value="HYDROXYPYRUVATE REDUCTASE"/>
    <property type="match status" value="1"/>
</dbReference>
<dbReference type="PROSITE" id="PS51671">
    <property type="entry name" value="ACT"/>
    <property type="match status" value="1"/>
</dbReference>
<dbReference type="FunFam" id="3.30.1330.90:FF:000003">
    <property type="entry name" value="D-3-phosphoglycerate dehydrogenase"/>
    <property type="match status" value="1"/>
</dbReference>
<dbReference type="GO" id="GO:0004617">
    <property type="term" value="F:phosphoglycerate dehydrogenase activity"/>
    <property type="evidence" value="ECO:0007669"/>
    <property type="project" value="UniProtKB-UniRule"/>
</dbReference>
<dbReference type="UniPathway" id="UPA00135">
    <property type="reaction ID" value="UER00196"/>
</dbReference>
<dbReference type="Pfam" id="PF01842">
    <property type="entry name" value="ACT"/>
    <property type="match status" value="1"/>
</dbReference>
<dbReference type="CDD" id="cd12173">
    <property type="entry name" value="PGDH_4"/>
    <property type="match status" value="1"/>
</dbReference>
<evidence type="ECO:0000256" key="9">
    <source>
        <dbReference type="RuleBase" id="RU363003"/>
    </source>
</evidence>
<evidence type="ECO:0000256" key="2">
    <source>
        <dbReference type="ARBA" id="ARBA00005854"/>
    </source>
</evidence>
<dbReference type="FunFam" id="3.40.50.720:FF:000021">
    <property type="entry name" value="D-3-phosphoglycerate dehydrogenase"/>
    <property type="match status" value="1"/>
</dbReference>
<evidence type="ECO:0000256" key="3">
    <source>
        <dbReference type="ARBA" id="ARBA00013143"/>
    </source>
</evidence>
<dbReference type="PROSITE" id="PS00671">
    <property type="entry name" value="D_2_HYDROXYACID_DH_3"/>
    <property type="match status" value="1"/>
</dbReference>
<dbReference type="SUPFAM" id="SSF52283">
    <property type="entry name" value="Formate/glycerate dehydrogenase catalytic domain-like"/>
    <property type="match status" value="1"/>
</dbReference>
<comment type="similarity">
    <text evidence="2 9">Belongs to the D-isomer specific 2-hydroxyacid dehydrogenase family.</text>
</comment>
<dbReference type="PROSITE" id="PS00670">
    <property type="entry name" value="D_2_HYDROXYACID_DH_2"/>
    <property type="match status" value="1"/>
</dbReference>
<dbReference type="Gene3D" id="3.30.1330.90">
    <property type="entry name" value="D-3-phosphoglycerate dehydrogenase, domain 3"/>
    <property type="match status" value="1"/>
</dbReference>
<dbReference type="Pfam" id="PF19304">
    <property type="entry name" value="PGDH_inter"/>
    <property type="match status" value="1"/>
</dbReference>
<dbReference type="InterPro" id="IPR036291">
    <property type="entry name" value="NAD(P)-bd_dom_sf"/>
</dbReference>
<evidence type="ECO:0000256" key="5">
    <source>
        <dbReference type="ARBA" id="ARBA00023002"/>
    </source>
</evidence>
<dbReference type="GO" id="GO:0051287">
    <property type="term" value="F:NAD binding"/>
    <property type="evidence" value="ECO:0007669"/>
    <property type="project" value="UniProtKB-UniRule"/>
</dbReference>
<dbReference type="InterPro" id="IPR045626">
    <property type="entry name" value="PGDH_ASB_dom"/>
</dbReference>